<name>A0A653A183_UNCDX</name>
<feature type="region of interest" description="Disordered" evidence="1">
    <location>
        <begin position="21"/>
        <end position="45"/>
    </location>
</feature>
<feature type="region of interest" description="Disordered" evidence="1">
    <location>
        <begin position="100"/>
        <end position="119"/>
    </location>
</feature>
<sequence length="204" mass="22375">MSDMNARIENIKSAICAVKRPDPAPKRGIEGPKMAVKGQKTATPEQIKAAVETARREEREKVLSFARAVAGPGPDVDRLDKAVKMGITAEQMRAAMQFMGKIPGSGKTPTKRPAGVETGRSGHELLRKIKEVNGMANESTQMENNIPGTGMSRFQTYEQAAQFYVDNRGMSKAEALQEAARKFPALHSDYLRRANNGEPLQTIY</sequence>
<reference evidence="2" key="1">
    <citation type="submission" date="2018-07" db="EMBL/GenBank/DDBJ databases">
        <authorList>
            <consortium name="Genoscope - CEA"/>
            <person name="William W."/>
        </authorList>
    </citation>
    <scope>NUCLEOTIDE SEQUENCE</scope>
    <source>
        <strain evidence="2">IK1</strain>
    </source>
</reference>
<feature type="compositionally biased region" description="Basic and acidic residues" evidence="1">
    <location>
        <begin position="21"/>
        <end position="30"/>
    </location>
</feature>
<gene>
    <name evidence="2" type="ORF">TRIP_B170099</name>
</gene>
<dbReference type="AlphaFoldDB" id="A0A653A183"/>
<dbReference type="EMBL" id="UPXX01000009">
    <property type="protein sequence ID" value="VBB41797.1"/>
    <property type="molecule type" value="Genomic_DNA"/>
</dbReference>
<protein>
    <submittedName>
        <fullName evidence="2">Uncharacterized protein</fullName>
    </submittedName>
</protein>
<accession>A0A653A183</accession>
<organism evidence="2">
    <name type="scientific">Uncultured Desulfatiglans sp</name>
    <dbReference type="NCBI Taxonomy" id="1748965"/>
    <lineage>
        <taxon>Bacteria</taxon>
        <taxon>Pseudomonadati</taxon>
        <taxon>Thermodesulfobacteriota</taxon>
        <taxon>Desulfobacteria</taxon>
        <taxon>Desulfatiglandales</taxon>
        <taxon>Desulfatiglandaceae</taxon>
        <taxon>Desulfatiglans</taxon>
        <taxon>environmental samples</taxon>
    </lineage>
</organism>
<proteinExistence type="predicted"/>
<evidence type="ECO:0000256" key="1">
    <source>
        <dbReference type="SAM" id="MobiDB-lite"/>
    </source>
</evidence>
<evidence type="ECO:0000313" key="2">
    <source>
        <dbReference type="EMBL" id="VBB41797.1"/>
    </source>
</evidence>